<evidence type="ECO:0000313" key="2">
    <source>
        <dbReference type="EMBL" id="MBA0571988.1"/>
    </source>
</evidence>
<reference evidence="2 3" key="1">
    <citation type="journal article" date="2019" name="Genome Biol. Evol.">
        <title>Insights into the evolution of the New World diploid cottons (Gossypium, subgenus Houzingenia) based on genome sequencing.</title>
        <authorList>
            <person name="Grover C.E."/>
            <person name="Arick M.A. 2nd"/>
            <person name="Thrash A."/>
            <person name="Conover J.L."/>
            <person name="Sanders W.S."/>
            <person name="Peterson D.G."/>
            <person name="Frelichowski J.E."/>
            <person name="Scheffler J.A."/>
            <person name="Scheffler B.E."/>
            <person name="Wendel J.F."/>
        </authorList>
    </citation>
    <scope>NUCLEOTIDE SEQUENCE [LARGE SCALE GENOMIC DNA]</scope>
    <source>
        <strain evidence="2">157</strain>
        <tissue evidence="2">Leaf</tissue>
    </source>
</reference>
<dbReference type="InterPro" id="IPR056777">
    <property type="entry name" value="Ycf2_N"/>
</dbReference>
<name>A0A7J8N4R5_9ROSI</name>
<dbReference type="AlphaFoldDB" id="A0A7J8N4R5"/>
<dbReference type="EMBL" id="JABEZX010000012">
    <property type="protein sequence ID" value="MBA0571988.1"/>
    <property type="molecule type" value="Genomic_DNA"/>
</dbReference>
<sequence length="65" mass="7954">MSQLFTKREKQMHNHQLLKEIKELLGNPTRSIRYFLSNRWSELHLGLNLTKRSTRDQKLLKKEQY</sequence>
<dbReference type="Proteomes" id="UP000593572">
    <property type="component" value="Unassembled WGS sequence"/>
</dbReference>
<gene>
    <name evidence="2" type="ORF">Golob_002355</name>
</gene>
<feature type="domain" description="Ycf2 N-terminal" evidence="1">
    <location>
        <begin position="1"/>
        <end position="64"/>
    </location>
</feature>
<comment type="caution">
    <text evidence="2">The sequence shown here is derived from an EMBL/GenBank/DDBJ whole genome shotgun (WGS) entry which is preliminary data.</text>
</comment>
<feature type="non-terminal residue" evidence="2">
    <location>
        <position position="65"/>
    </location>
</feature>
<accession>A0A7J8N4R5</accession>
<dbReference type="Pfam" id="PF05695">
    <property type="entry name" value="Ycf2"/>
    <property type="match status" value="1"/>
</dbReference>
<organism evidence="2 3">
    <name type="scientific">Gossypium lobatum</name>
    <dbReference type="NCBI Taxonomy" id="34289"/>
    <lineage>
        <taxon>Eukaryota</taxon>
        <taxon>Viridiplantae</taxon>
        <taxon>Streptophyta</taxon>
        <taxon>Embryophyta</taxon>
        <taxon>Tracheophyta</taxon>
        <taxon>Spermatophyta</taxon>
        <taxon>Magnoliopsida</taxon>
        <taxon>eudicotyledons</taxon>
        <taxon>Gunneridae</taxon>
        <taxon>Pentapetalae</taxon>
        <taxon>rosids</taxon>
        <taxon>malvids</taxon>
        <taxon>Malvales</taxon>
        <taxon>Malvaceae</taxon>
        <taxon>Malvoideae</taxon>
        <taxon>Gossypium</taxon>
    </lineage>
</organism>
<proteinExistence type="predicted"/>
<evidence type="ECO:0000313" key="3">
    <source>
        <dbReference type="Proteomes" id="UP000593572"/>
    </source>
</evidence>
<protein>
    <recommendedName>
        <fullName evidence="1">Ycf2 N-terminal domain-containing protein</fullName>
    </recommendedName>
</protein>
<evidence type="ECO:0000259" key="1">
    <source>
        <dbReference type="Pfam" id="PF05695"/>
    </source>
</evidence>
<keyword evidence="3" id="KW-1185">Reference proteome</keyword>